<feature type="domain" description="Tyr recombinase" evidence="5">
    <location>
        <begin position="115"/>
        <end position="331"/>
    </location>
</feature>
<dbReference type="PANTHER" id="PTHR30349">
    <property type="entry name" value="PHAGE INTEGRASE-RELATED"/>
    <property type="match status" value="1"/>
</dbReference>
<dbReference type="InterPro" id="IPR050090">
    <property type="entry name" value="Tyrosine_recombinase_XerCD"/>
</dbReference>
<keyword evidence="8" id="KW-1185">Reference proteome</keyword>
<dbReference type="PROSITE" id="PS51898">
    <property type="entry name" value="TYR_RECOMBINASE"/>
    <property type="match status" value="1"/>
</dbReference>
<accession>A0A0D6JN52</accession>
<sequence length="338" mass="38827">MSDDLQPLSPEEGVEMYLDLREGDVSETTLMNHGYRLNPFLDFCEEHDIDNLNDVTGRTLYKYYSYKKGAIKPVTLDNYLTTLRVALDLWADIDAVEEGLREKVPLPNLKPQDDVRDRVLRGDRAKEILNGLDTFNYASRDHVIMLILWHTGMRTGSIYSLDVDDYDPEEPCLKLRHRPEEGTPLKNEENGERDVSLSHPVAAVIDDYLAKNHYEVTDEYGREPLISSSQGRLSKGAYRTSIYAVTRPCEWGACPHAEVDPDDCRPADRRDKASRCPSTVSPHDIRRGAITESLNDGVPVEIVSERMNVSVDVLDKHYDKRTHRERMEVRRRVLREVR</sequence>
<evidence type="ECO:0000259" key="5">
    <source>
        <dbReference type="PROSITE" id="PS51898"/>
    </source>
</evidence>
<name>A0A0D6JN52_9EURY</name>
<evidence type="ECO:0000256" key="4">
    <source>
        <dbReference type="PROSITE-ProRule" id="PRU01248"/>
    </source>
</evidence>
<dbReference type="Gene3D" id="1.10.443.10">
    <property type="entry name" value="Intergrase catalytic core"/>
    <property type="match status" value="1"/>
</dbReference>
<gene>
    <name evidence="7" type="primary">xerC_3</name>
    <name evidence="7" type="ORF">BN996_00505</name>
</gene>
<dbReference type="GO" id="GO:0003677">
    <property type="term" value="F:DNA binding"/>
    <property type="evidence" value="ECO:0007669"/>
    <property type="project" value="UniProtKB-UniRule"/>
</dbReference>
<dbReference type="GO" id="GO:0015074">
    <property type="term" value="P:DNA integration"/>
    <property type="evidence" value="ECO:0007669"/>
    <property type="project" value="UniProtKB-KW"/>
</dbReference>
<dbReference type="AlphaFoldDB" id="A0A0D6JN52"/>
<evidence type="ECO:0000313" key="7">
    <source>
        <dbReference type="EMBL" id="CQR49050.1"/>
    </source>
</evidence>
<keyword evidence="2 4" id="KW-0238">DNA-binding</keyword>
<dbReference type="InterPro" id="IPR010998">
    <property type="entry name" value="Integrase_recombinase_N"/>
</dbReference>
<dbReference type="SUPFAM" id="SSF56349">
    <property type="entry name" value="DNA breaking-rejoining enzymes"/>
    <property type="match status" value="1"/>
</dbReference>
<dbReference type="OrthoDB" id="198497at2157"/>
<keyword evidence="3" id="KW-0233">DNA recombination</keyword>
<organism evidence="7 8">
    <name type="scientific">Haloferax massiliensis</name>
    <dbReference type="NCBI Taxonomy" id="1476858"/>
    <lineage>
        <taxon>Archaea</taxon>
        <taxon>Methanobacteriati</taxon>
        <taxon>Methanobacteriota</taxon>
        <taxon>Stenosarchaea group</taxon>
        <taxon>Halobacteria</taxon>
        <taxon>Halobacteriales</taxon>
        <taxon>Haloferacaceae</taxon>
        <taxon>Haloferax</taxon>
    </lineage>
</organism>
<dbReference type="Proteomes" id="UP000198902">
    <property type="component" value="Unassembled WGS sequence"/>
</dbReference>
<evidence type="ECO:0000313" key="8">
    <source>
        <dbReference type="Proteomes" id="UP000198902"/>
    </source>
</evidence>
<proteinExistence type="predicted"/>
<dbReference type="PANTHER" id="PTHR30349:SF41">
    <property type="entry name" value="INTEGRASE_RECOMBINASE PROTEIN MJ0367-RELATED"/>
    <property type="match status" value="1"/>
</dbReference>
<dbReference type="InterPro" id="IPR013762">
    <property type="entry name" value="Integrase-like_cat_sf"/>
</dbReference>
<dbReference type="PROSITE" id="PS51900">
    <property type="entry name" value="CB"/>
    <property type="match status" value="1"/>
</dbReference>
<reference evidence="8" key="1">
    <citation type="submission" date="2015-03" db="EMBL/GenBank/DDBJ databases">
        <authorList>
            <person name="Urmite Genomes"/>
        </authorList>
    </citation>
    <scope>NUCLEOTIDE SEQUENCE [LARGE SCALE GENOMIC DNA]</scope>
    <source>
        <strain evidence="8">Arc-Hr</strain>
    </source>
</reference>
<dbReference type="RefSeq" id="WP_089777014.1">
    <property type="nucleotide sequence ID" value="NZ_CABLRR010000001.1"/>
</dbReference>
<dbReference type="Pfam" id="PF00589">
    <property type="entry name" value="Phage_integrase"/>
    <property type="match status" value="1"/>
</dbReference>
<keyword evidence="1" id="KW-0229">DNA integration</keyword>
<protein>
    <submittedName>
        <fullName evidence="7">Tyrosine recombinase XerC</fullName>
    </submittedName>
</protein>
<evidence type="ECO:0000259" key="6">
    <source>
        <dbReference type="PROSITE" id="PS51900"/>
    </source>
</evidence>
<evidence type="ECO:0000256" key="2">
    <source>
        <dbReference type="ARBA" id="ARBA00023125"/>
    </source>
</evidence>
<dbReference type="InterPro" id="IPR002104">
    <property type="entry name" value="Integrase_catalytic"/>
</dbReference>
<evidence type="ECO:0000256" key="1">
    <source>
        <dbReference type="ARBA" id="ARBA00022908"/>
    </source>
</evidence>
<evidence type="ECO:0000256" key="3">
    <source>
        <dbReference type="ARBA" id="ARBA00023172"/>
    </source>
</evidence>
<dbReference type="EMBL" id="CSTE01000001">
    <property type="protein sequence ID" value="CQR49050.1"/>
    <property type="molecule type" value="Genomic_DNA"/>
</dbReference>
<dbReference type="CDD" id="cd00397">
    <property type="entry name" value="DNA_BRE_C"/>
    <property type="match status" value="1"/>
</dbReference>
<dbReference type="Gene3D" id="1.10.150.130">
    <property type="match status" value="1"/>
</dbReference>
<dbReference type="InterPro" id="IPR044068">
    <property type="entry name" value="CB"/>
</dbReference>
<dbReference type="InterPro" id="IPR011010">
    <property type="entry name" value="DNA_brk_join_enz"/>
</dbReference>
<dbReference type="GO" id="GO:0006310">
    <property type="term" value="P:DNA recombination"/>
    <property type="evidence" value="ECO:0007669"/>
    <property type="project" value="UniProtKB-KW"/>
</dbReference>
<feature type="domain" description="Core-binding (CB)" evidence="6">
    <location>
        <begin position="8"/>
        <end position="91"/>
    </location>
</feature>